<feature type="compositionally biased region" description="Basic and acidic residues" evidence="6">
    <location>
        <begin position="254"/>
        <end position="263"/>
    </location>
</feature>
<feature type="transmembrane region" description="Helical" evidence="7">
    <location>
        <begin position="187"/>
        <end position="209"/>
    </location>
</feature>
<evidence type="ECO:0000256" key="3">
    <source>
        <dbReference type="ARBA" id="ARBA00022692"/>
    </source>
</evidence>
<keyword evidence="4 7" id="KW-1133">Transmembrane helix</keyword>
<proteinExistence type="predicted"/>
<feature type="transmembrane region" description="Helical" evidence="7">
    <location>
        <begin position="229"/>
        <end position="249"/>
    </location>
</feature>
<dbReference type="GO" id="GO:0005886">
    <property type="term" value="C:plasma membrane"/>
    <property type="evidence" value="ECO:0007669"/>
    <property type="project" value="UniProtKB-SubCell"/>
</dbReference>
<feature type="transmembrane region" description="Helical" evidence="7">
    <location>
        <begin position="123"/>
        <end position="143"/>
    </location>
</feature>
<dbReference type="EMBL" id="QJSP01000004">
    <property type="protein sequence ID" value="PYE18628.1"/>
    <property type="molecule type" value="Genomic_DNA"/>
</dbReference>
<feature type="transmembrane region" description="Helical" evidence="7">
    <location>
        <begin position="155"/>
        <end position="175"/>
    </location>
</feature>
<dbReference type="Pfam" id="PF09678">
    <property type="entry name" value="Caa3_CtaG"/>
    <property type="match status" value="1"/>
</dbReference>
<dbReference type="RefSeq" id="WP_245937821.1">
    <property type="nucleotide sequence ID" value="NZ_QJSP01000004.1"/>
</dbReference>
<keyword evidence="2" id="KW-1003">Cell membrane</keyword>
<dbReference type="InterPro" id="IPR019108">
    <property type="entry name" value="Caa3_assmbl_CtaG-rel"/>
</dbReference>
<evidence type="ECO:0000256" key="1">
    <source>
        <dbReference type="ARBA" id="ARBA00004651"/>
    </source>
</evidence>
<reference evidence="8 9" key="1">
    <citation type="submission" date="2018-06" db="EMBL/GenBank/DDBJ databases">
        <title>Genomic Encyclopedia of Type Strains, Phase IV (KMG-IV): sequencing the most valuable type-strain genomes for metagenomic binning, comparative biology and taxonomic classification.</title>
        <authorList>
            <person name="Goeker M."/>
        </authorList>
    </citation>
    <scope>NUCLEOTIDE SEQUENCE [LARGE SCALE GENOMIC DNA]</scope>
    <source>
        <strain evidence="8 9">DSM 45521</strain>
    </source>
</reference>
<organism evidence="8 9">
    <name type="scientific">Williamsia limnetica</name>
    <dbReference type="NCBI Taxonomy" id="882452"/>
    <lineage>
        <taxon>Bacteria</taxon>
        <taxon>Bacillati</taxon>
        <taxon>Actinomycetota</taxon>
        <taxon>Actinomycetes</taxon>
        <taxon>Mycobacteriales</taxon>
        <taxon>Nocardiaceae</taxon>
        <taxon>Williamsia</taxon>
    </lineage>
</organism>
<keyword evidence="3 7" id="KW-0812">Transmembrane</keyword>
<evidence type="ECO:0000313" key="8">
    <source>
        <dbReference type="EMBL" id="PYE18628.1"/>
    </source>
</evidence>
<comment type="subcellular location">
    <subcellularLocation>
        <location evidence="1">Cell membrane</location>
        <topology evidence="1">Multi-pass membrane protein</topology>
    </subcellularLocation>
</comment>
<evidence type="ECO:0000256" key="2">
    <source>
        <dbReference type="ARBA" id="ARBA00022475"/>
    </source>
</evidence>
<dbReference type="Proteomes" id="UP000247591">
    <property type="component" value="Unassembled WGS sequence"/>
</dbReference>
<name>A0A318RKS3_WILLI</name>
<evidence type="ECO:0000256" key="5">
    <source>
        <dbReference type="ARBA" id="ARBA00023136"/>
    </source>
</evidence>
<evidence type="ECO:0000313" key="9">
    <source>
        <dbReference type="Proteomes" id="UP000247591"/>
    </source>
</evidence>
<feature type="region of interest" description="Disordered" evidence="6">
    <location>
        <begin position="254"/>
        <end position="292"/>
    </location>
</feature>
<evidence type="ECO:0000256" key="4">
    <source>
        <dbReference type="ARBA" id="ARBA00022989"/>
    </source>
</evidence>
<gene>
    <name evidence="8" type="ORF">DFR67_104207</name>
</gene>
<evidence type="ECO:0000256" key="7">
    <source>
        <dbReference type="SAM" id="Phobius"/>
    </source>
</evidence>
<comment type="caution">
    <text evidence="8">The sequence shown here is derived from an EMBL/GenBank/DDBJ whole genome shotgun (WGS) entry which is preliminary data.</text>
</comment>
<keyword evidence="9" id="KW-1185">Reference proteome</keyword>
<keyword evidence="5 7" id="KW-0472">Membrane</keyword>
<evidence type="ECO:0000256" key="6">
    <source>
        <dbReference type="SAM" id="MobiDB-lite"/>
    </source>
</evidence>
<dbReference type="AlphaFoldDB" id="A0A318RKS3"/>
<feature type="transmembrane region" description="Helical" evidence="7">
    <location>
        <begin position="81"/>
        <end position="102"/>
    </location>
</feature>
<feature type="transmembrane region" description="Helical" evidence="7">
    <location>
        <begin position="16"/>
        <end position="37"/>
    </location>
</feature>
<protein>
    <submittedName>
        <fullName evidence="8">Putative membrane protein</fullName>
    </submittedName>
</protein>
<sequence>MNALAHGANTAPSTDWGVWFTYAALATAAIVYLVVATRQQREPRGWSRWRTTSFVVGIVILMVALRPSVSESFGDHMTGHLLIGMFAPLALVMAAPVTLYLRTVSARRGRALVHALAWKPLRWVINPITLLVANVGGLAVLYLTPLYAFADSYPLVHTAVHVHFFVAGYLFAWMIAGPDPGPSRPSVPRRLVVLGIAIAGHAVLAQMLYAGIFVRVDAPPSELRDGGTLMYYWGDLAEILLALALLLTWTPDHRRGSESSKDGRGHHHRPPADLRTPGPAPRPPTGRPSRRT</sequence>
<accession>A0A318RKS3</accession>
<feature type="transmembrane region" description="Helical" evidence="7">
    <location>
        <begin position="49"/>
        <end position="69"/>
    </location>
</feature>